<evidence type="ECO:0000313" key="5">
    <source>
        <dbReference type="Proteomes" id="UP000595009"/>
    </source>
</evidence>
<feature type="coiled-coil region" evidence="1">
    <location>
        <begin position="61"/>
        <end position="111"/>
    </location>
</feature>
<dbReference type="EMBL" id="CP063120">
    <property type="protein sequence ID" value="QOR17396.1"/>
    <property type="molecule type" value="Genomic_DNA"/>
</dbReference>
<feature type="region of interest" description="Disordered" evidence="2">
    <location>
        <begin position="1"/>
        <end position="20"/>
    </location>
</feature>
<keyword evidence="3" id="KW-0812">Transmembrane</keyword>
<accession>A0A7M1NWU1</accession>
<gene>
    <name evidence="4" type="ORF">INP94_00445</name>
</gene>
<name>A0A7M1NWU1_HAEPA</name>
<protein>
    <submittedName>
        <fullName evidence="4">Uncharacterized protein</fullName>
    </submittedName>
</protein>
<dbReference type="AlphaFoldDB" id="A0A7M1NWU1"/>
<reference evidence="4 5" key="1">
    <citation type="submission" date="2020-10" db="EMBL/GenBank/DDBJ databases">
        <title>Genomic diversity and antimicrobial resistance of Haemophilus colonising the airways of young children with cystic fibrosis.</title>
        <authorList>
            <person name="Watts S.C."/>
            <person name="Judd L.M."/>
            <person name="Carzino R."/>
            <person name="Ranganathan S."/>
            <person name="Holt K.E."/>
        </authorList>
    </citation>
    <scope>NUCLEOTIDE SEQUENCE [LARGE SCALE GENOMIC DNA]</scope>
    <source>
        <strain evidence="4 5">M1C137_2</strain>
    </source>
</reference>
<evidence type="ECO:0000256" key="1">
    <source>
        <dbReference type="SAM" id="Coils"/>
    </source>
</evidence>
<feature type="compositionally biased region" description="Polar residues" evidence="2">
    <location>
        <begin position="7"/>
        <end position="20"/>
    </location>
</feature>
<dbReference type="Proteomes" id="UP000595009">
    <property type="component" value="Chromosome"/>
</dbReference>
<feature type="transmembrane region" description="Helical" evidence="3">
    <location>
        <begin position="34"/>
        <end position="55"/>
    </location>
</feature>
<proteinExistence type="predicted"/>
<keyword evidence="3" id="KW-1133">Transmembrane helix</keyword>
<evidence type="ECO:0000256" key="2">
    <source>
        <dbReference type="SAM" id="MobiDB-lite"/>
    </source>
</evidence>
<feature type="coiled-coil region" evidence="1">
    <location>
        <begin position="140"/>
        <end position="180"/>
    </location>
</feature>
<evidence type="ECO:0000313" key="4">
    <source>
        <dbReference type="EMBL" id="QOR17396.1"/>
    </source>
</evidence>
<sequence>MLDENQDVTSQDGSNTQEVENINDSNIHWYDSKLMKALGGVTILTTIFACLFSLYNQYHKIPSLEEENKKYQQIINEKQKEINYLTSNSVVSQLRKENGNKDREIKLLESQVREIRTSRDQALNGNSKLESIITQWKSAHQNIENNLKICSQQLQQIKVNADLLKEITFLRNKIEQNNININKNWDKPTNIQIETWRLDNQGLNSMIKDYQQKLNCQQP</sequence>
<evidence type="ECO:0000256" key="3">
    <source>
        <dbReference type="SAM" id="Phobius"/>
    </source>
</evidence>
<dbReference type="RefSeq" id="WP_197543684.1">
    <property type="nucleotide sequence ID" value="NZ_CP063120.1"/>
</dbReference>
<keyword evidence="1" id="KW-0175">Coiled coil</keyword>
<keyword evidence="3" id="KW-0472">Membrane</keyword>
<organism evidence="4 5">
    <name type="scientific">Haemophilus parainfluenzae</name>
    <dbReference type="NCBI Taxonomy" id="729"/>
    <lineage>
        <taxon>Bacteria</taxon>
        <taxon>Pseudomonadati</taxon>
        <taxon>Pseudomonadota</taxon>
        <taxon>Gammaproteobacteria</taxon>
        <taxon>Pasteurellales</taxon>
        <taxon>Pasteurellaceae</taxon>
        <taxon>Haemophilus</taxon>
    </lineage>
</organism>